<feature type="compositionally biased region" description="Pro residues" evidence="18">
    <location>
        <begin position="946"/>
        <end position="963"/>
    </location>
</feature>
<keyword evidence="10" id="KW-0653">Protein transport</keyword>
<dbReference type="FunFam" id="1.25.40.1030:FF:000006">
    <property type="entry name" value="SEC31 homolog B, COPII coat complex component"/>
    <property type="match status" value="1"/>
</dbReference>
<dbReference type="InterPro" id="IPR040251">
    <property type="entry name" value="SEC31-like"/>
</dbReference>
<sequence length="1361" mass="148592">TDEGSPIKSYISKRELSPWVVRVSGLASGGACGRRCPRPGLLLALRSRRPQHPLSSNALREPAPTPALRRQTSELGCPRRLVFPACPGLLRAEVQTMKLKELERQAVQVWSPASQYPVYLATGTSAQQLDASFSTNGTLEIFEVDFRDPSLDVKRKGVLSASSRFHKLIWGSFGNGLLEASGVIAGGGDNGMLTLYNVTHILSSGKEPVIARRQKHSGAVRALDFNPFQGNLLASGASDSEIFIWDLNNLSVPMTPGSKSQPLEDVKALSWNRQVQHILSSAHPSGKAVVWDLRKNEPIIKVSDHSNRMNCSGLAWHPDVATQLVLCSEDDRLPVIQLWDLRFASSPLKVLESHSSAKDNQILCWNLGSSEVVYKLPTLSSWCFDVQWCPRDPLVFSAASFDGWINLYSVMGRSWEVQQMRQADKISSSFSKGQPLPPLQVPKQVAQASLIPPLKKPPKWMRRPAGVSFAFGGKLVTFGLPSTPVHQVPQPCFRLVFISQVTTEPEFLTQSAELQEALGSGNLLNYCQNKIQQATLQSEKMLWQFLKVTLEEDSRMKFLKLLGYSKDELQKKVATWLRSDLRLDESPQSKGDDPNSNRQQAFLQTSKHTTWEASASSAFFDELIPQNMTPWEIPITEDTEGLLSRALLLGELGPAVELCLKEERFADAIILAQAGGADLLKQAQECYLAKKKTGIAPLLACIIQKNWKDMVCACSLKNWREALALLLTYSEPEKFPELCDRLGTRMEQESGWALASEARLCYVCSGSVERLVECWARCQPASSSMALQDLMEKVMILNRSLELLRGPDGPPVQQLRDRLFHAQGSGVLGRQSPPFPFPRVVSSLMMPLTPSHPSPYQGSRMQYTSDYRPSGVQEAQPLPLGPGPQLLRGQRAQAPNPVGFPGTWPLLAPPMALPDIMQPGSVPLPGAPPVPPLLPVRAPGFSPMSSQPPAPPVSFPGAHPPGGPGTSRAGVLPTTGILTPHPGPQDSLKNAPVLKGNLQRKKLPEAFMPPAPITAPVMCLASEPQGVLSSQPTVPSVSHAPPGTPRELSWQQCQQPLEKMDRKEMPPEHQSMKISFEALLQRCALSATDLKTKRKLDEAAQRLECLYDKLCEGTLSPPVLAGLHEIARCVDAGSSEQGLMVHAQVVGCSSFSEVSSFMPVLKSVLTIAHKLHASPLARRPLLLLLNPFLQEGNFGTDSVCFSQPSSLAARLGGPSSPPPHISGLPSLPGCTFMVGLCTEALMYFMCNKAALVWFPQSSPNYYLLWVLFCSYLSSQSFLLASCTSGFPHITVCVCVCVSMCPSVPDIQLQGFPHTTSGLSSATQRGRLLRDIVLLRPAFFPLLSSLQIASMGANINISPPGM</sequence>
<evidence type="ECO:0000256" key="6">
    <source>
        <dbReference type="ARBA" id="ARBA00022574"/>
    </source>
</evidence>
<evidence type="ECO:0000256" key="12">
    <source>
        <dbReference type="ARBA" id="ARBA00023329"/>
    </source>
</evidence>
<evidence type="ECO:0000256" key="17">
    <source>
        <dbReference type="PROSITE-ProRule" id="PRU00221"/>
    </source>
</evidence>
<dbReference type="EMBL" id="MKHE01000015">
    <property type="protein sequence ID" value="OWK07482.1"/>
    <property type="molecule type" value="Genomic_DNA"/>
</dbReference>
<feature type="region of interest" description="Disordered" evidence="18">
    <location>
        <begin position="940"/>
        <end position="990"/>
    </location>
</feature>
<dbReference type="InterPro" id="IPR001680">
    <property type="entry name" value="WD40_rpt"/>
</dbReference>
<keyword evidence="20" id="KW-1185">Reference proteome</keyword>
<dbReference type="Pfam" id="PF00400">
    <property type="entry name" value="WD40"/>
    <property type="match status" value="1"/>
</dbReference>
<evidence type="ECO:0000256" key="16">
    <source>
        <dbReference type="ARBA" id="ARBA00043112"/>
    </source>
</evidence>
<keyword evidence="6 17" id="KW-0853">WD repeat</keyword>
<comment type="function">
    <text evidence="13">Component of the coat protein complex II (COPII) which promotes the formation of transport vesicles from the endoplasmic reticulum (ER). The coat has two main functions, the physical deformation of the endoplasmic reticulum membrane into vesicles and the selection of cargo molecules.</text>
</comment>
<dbReference type="GO" id="GO:0090110">
    <property type="term" value="P:COPII-coated vesicle cargo loading"/>
    <property type="evidence" value="ECO:0007669"/>
    <property type="project" value="TreeGrafter"/>
</dbReference>
<dbReference type="GO" id="GO:0007029">
    <property type="term" value="P:endoplasmic reticulum organization"/>
    <property type="evidence" value="ECO:0007669"/>
    <property type="project" value="TreeGrafter"/>
</dbReference>
<keyword evidence="12" id="KW-0968">Cytoplasmic vesicle</keyword>
<keyword evidence="8" id="KW-0256">Endoplasmic reticulum</keyword>
<proteinExistence type="inferred from homology"/>
<reference evidence="19 20" key="1">
    <citation type="journal article" date="2018" name="Mol. Genet. Genomics">
        <title>The red deer Cervus elaphus genome CerEla1.0: sequencing, annotating, genes, and chromosomes.</title>
        <authorList>
            <person name="Bana N.A."/>
            <person name="Nyiri A."/>
            <person name="Nagy J."/>
            <person name="Frank K."/>
            <person name="Nagy T."/>
            <person name="Steger V."/>
            <person name="Schiller M."/>
            <person name="Lakatos P."/>
            <person name="Sugar L."/>
            <person name="Horn P."/>
            <person name="Barta E."/>
            <person name="Orosz L."/>
        </authorList>
    </citation>
    <scope>NUCLEOTIDE SEQUENCE [LARGE SCALE GENOMIC DNA]</scope>
    <source>
        <strain evidence="19">Hungarian</strain>
    </source>
</reference>
<gene>
    <name evidence="19" type="ORF">Celaphus_00008592</name>
</gene>
<dbReference type="FunFam" id="1.20.940.10:FF:000001">
    <property type="entry name" value="Protein transport protein Sec31A isoform A"/>
    <property type="match status" value="1"/>
</dbReference>
<evidence type="ECO:0000256" key="2">
    <source>
        <dbReference type="ARBA" id="ARBA00004406"/>
    </source>
</evidence>
<evidence type="ECO:0000256" key="18">
    <source>
        <dbReference type="SAM" id="MobiDB-lite"/>
    </source>
</evidence>
<dbReference type="GO" id="GO:0005198">
    <property type="term" value="F:structural molecule activity"/>
    <property type="evidence" value="ECO:0007669"/>
    <property type="project" value="TreeGrafter"/>
</dbReference>
<evidence type="ECO:0000256" key="13">
    <source>
        <dbReference type="ARBA" id="ARBA00025471"/>
    </source>
</evidence>
<evidence type="ECO:0000313" key="19">
    <source>
        <dbReference type="EMBL" id="OWK07482.1"/>
    </source>
</evidence>
<evidence type="ECO:0000256" key="7">
    <source>
        <dbReference type="ARBA" id="ARBA00022737"/>
    </source>
</evidence>
<dbReference type="GO" id="GO:0005789">
    <property type="term" value="C:endoplasmic reticulum membrane"/>
    <property type="evidence" value="ECO:0007669"/>
    <property type="project" value="UniProtKB-SubCell"/>
</dbReference>
<comment type="similarity">
    <text evidence="3">Belongs to the WD repeat SEC31 family.</text>
</comment>
<comment type="subcellular location">
    <subcellularLocation>
        <location evidence="1">Cytoplasmic vesicle</location>
        <location evidence="1">COPII-coated vesicle membrane</location>
        <topology evidence="1">Peripheral membrane protein</topology>
        <orientation evidence="1">Cytoplasmic side</orientation>
    </subcellularLocation>
    <subcellularLocation>
        <location evidence="2">Endoplasmic reticulum membrane</location>
        <topology evidence="2">Peripheral membrane protein</topology>
    </subcellularLocation>
</comment>
<dbReference type="Gene3D" id="1.20.940.10">
    <property type="entry name" value="Functional domain of the splicing factor Prp18"/>
    <property type="match status" value="1"/>
</dbReference>
<evidence type="ECO:0000256" key="3">
    <source>
        <dbReference type="ARBA" id="ARBA00009358"/>
    </source>
</evidence>
<dbReference type="InterPro" id="IPR015943">
    <property type="entry name" value="WD40/YVTN_repeat-like_dom_sf"/>
</dbReference>
<dbReference type="InterPro" id="IPR036322">
    <property type="entry name" value="WD40_repeat_dom_sf"/>
</dbReference>
<dbReference type="PROSITE" id="PS50082">
    <property type="entry name" value="WD_REPEATS_2"/>
    <property type="match status" value="1"/>
</dbReference>
<dbReference type="OrthoDB" id="542917at2759"/>
<dbReference type="Gene3D" id="1.25.40.1030">
    <property type="match status" value="1"/>
</dbReference>
<dbReference type="PANTHER" id="PTHR13923:SF22">
    <property type="entry name" value="PROTEIN TRANSPORT PROTEIN SEC31B"/>
    <property type="match status" value="1"/>
</dbReference>
<keyword evidence="11" id="KW-0472">Membrane</keyword>
<dbReference type="FunFam" id="2.130.10.10:FF:000009">
    <property type="entry name" value="Protein transport protein Sec31A isoform A"/>
    <property type="match status" value="1"/>
</dbReference>
<dbReference type="SUPFAM" id="SSF50978">
    <property type="entry name" value="WD40 repeat-like"/>
    <property type="match status" value="1"/>
</dbReference>
<evidence type="ECO:0000256" key="15">
    <source>
        <dbReference type="ARBA" id="ARBA00041470"/>
    </source>
</evidence>
<evidence type="ECO:0000256" key="1">
    <source>
        <dbReference type="ARBA" id="ARBA00004299"/>
    </source>
</evidence>
<dbReference type="GO" id="GO:0030127">
    <property type="term" value="C:COPII vesicle coat"/>
    <property type="evidence" value="ECO:0007669"/>
    <property type="project" value="TreeGrafter"/>
</dbReference>
<keyword evidence="9" id="KW-0931">ER-Golgi transport</keyword>
<accession>A0A212CNK4</accession>
<evidence type="ECO:0000256" key="11">
    <source>
        <dbReference type="ARBA" id="ARBA00023136"/>
    </source>
</evidence>
<dbReference type="PANTHER" id="PTHR13923">
    <property type="entry name" value="SEC31-RELATED PROTEIN"/>
    <property type="match status" value="1"/>
</dbReference>
<feature type="region of interest" description="Disordered" evidence="18">
    <location>
        <begin position="52"/>
        <end position="71"/>
    </location>
</feature>
<evidence type="ECO:0000256" key="10">
    <source>
        <dbReference type="ARBA" id="ARBA00022927"/>
    </source>
</evidence>
<dbReference type="PROSITE" id="PS50294">
    <property type="entry name" value="WD_REPEATS_REGION"/>
    <property type="match status" value="1"/>
</dbReference>
<evidence type="ECO:0000256" key="14">
    <source>
        <dbReference type="ARBA" id="ARBA00039468"/>
    </source>
</evidence>
<dbReference type="PROSITE" id="PS00678">
    <property type="entry name" value="WD_REPEATS_1"/>
    <property type="match status" value="1"/>
</dbReference>
<dbReference type="GO" id="GO:0015031">
    <property type="term" value="P:protein transport"/>
    <property type="evidence" value="ECO:0007669"/>
    <property type="project" value="UniProtKB-KW"/>
</dbReference>
<evidence type="ECO:0000256" key="8">
    <source>
        <dbReference type="ARBA" id="ARBA00022824"/>
    </source>
</evidence>
<dbReference type="Gene3D" id="2.130.10.10">
    <property type="entry name" value="YVTN repeat-like/Quinoprotein amine dehydrogenase"/>
    <property type="match status" value="1"/>
</dbReference>
<organism evidence="19 20">
    <name type="scientific">Cervus elaphus hippelaphus</name>
    <name type="common">European red deer</name>
    <dbReference type="NCBI Taxonomy" id="46360"/>
    <lineage>
        <taxon>Eukaryota</taxon>
        <taxon>Metazoa</taxon>
        <taxon>Chordata</taxon>
        <taxon>Craniata</taxon>
        <taxon>Vertebrata</taxon>
        <taxon>Euteleostomi</taxon>
        <taxon>Mammalia</taxon>
        <taxon>Eutheria</taxon>
        <taxon>Laurasiatheria</taxon>
        <taxon>Artiodactyla</taxon>
        <taxon>Ruminantia</taxon>
        <taxon>Pecora</taxon>
        <taxon>Cervidae</taxon>
        <taxon>Cervinae</taxon>
        <taxon>Cervus</taxon>
    </lineage>
</organism>
<dbReference type="Proteomes" id="UP000242450">
    <property type="component" value="Chromosome 15"/>
</dbReference>
<evidence type="ECO:0000256" key="4">
    <source>
        <dbReference type="ARBA" id="ARBA00022448"/>
    </source>
</evidence>
<dbReference type="GO" id="GO:0070971">
    <property type="term" value="C:endoplasmic reticulum exit site"/>
    <property type="evidence" value="ECO:0007669"/>
    <property type="project" value="TreeGrafter"/>
</dbReference>
<feature type="non-terminal residue" evidence="19">
    <location>
        <position position="1361"/>
    </location>
</feature>
<dbReference type="SMART" id="SM00320">
    <property type="entry name" value="WD40"/>
    <property type="match status" value="4"/>
</dbReference>
<keyword evidence="7" id="KW-0677">Repeat</keyword>
<evidence type="ECO:0000256" key="9">
    <source>
        <dbReference type="ARBA" id="ARBA00022892"/>
    </source>
</evidence>
<comment type="caution">
    <text evidence="19">The sequence shown here is derived from an EMBL/GenBank/DDBJ whole genome shotgun (WGS) entry which is preliminary data.</text>
</comment>
<dbReference type="InterPro" id="IPR019775">
    <property type="entry name" value="WD40_repeat_CS"/>
</dbReference>
<keyword evidence="4" id="KW-0813">Transport</keyword>
<protein>
    <recommendedName>
        <fullName evidence="14">Protein transport protein Sec31A</fullName>
    </recommendedName>
    <alternativeName>
        <fullName evidence="16">SEC31-like protein 1</fullName>
    </alternativeName>
    <alternativeName>
        <fullName evidence="15">SEC31-related protein A</fullName>
    </alternativeName>
</protein>
<evidence type="ECO:0000313" key="20">
    <source>
        <dbReference type="Proteomes" id="UP000242450"/>
    </source>
</evidence>
<evidence type="ECO:0000256" key="5">
    <source>
        <dbReference type="ARBA" id="ARBA00022490"/>
    </source>
</evidence>
<name>A0A212CNK4_CEREH</name>
<keyword evidence="5" id="KW-0963">Cytoplasm</keyword>
<feature type="non-terminal residue" evidence="19">
    <location>
        <position position="1"/>
    </location>
</feature>
<feature type="repeat" description="WD" evidence="17">
    <location>
        <begin position="213"/>
        <end position="255"/>
    </location>
</feature>